<feature type="domain" description="Transketolase C-terminal" evidence="2">
    <location>
        <begin position="137"/>
        <end position="217"/>
    </location>
</feature>
<feature type="transmembrane region" description="Helical" evidence="1">
    <location>
        <begin position="12"/>
        <end position="33"/>
    </location>
</feature>
<dbReference type="Proteomes" id="UP001158576">
    <property type="component" value="Chromosome 2"/>
</dbReference>
<gene>
    <name evidence="3" type="ORF">OKIOD_LOCUS13443</name>
</gene>
<keyword evidence="4" id="KW-1185">Reference proteome</keyword>
<accession>A0ABN7T2D5</accession>
<keyword evidence="1" id="KW-0812">Transmembrane</keyword>
<dbReference type="Pfam" id="PF02780">
    <property type="entry name" value="Transketolase_C"/>
    <property type="match status" value="1"/>
</dbReference>
<keyword evidence="1" id="KW-1133">Transmembrane helix</keyword>
<protein>
    <submittedName>
        <fullName evidence="3">Oidioi.mRNA.OKI2018_I69.chr2.g4678.t1.cds</fullName>
    </submittedName>
</protein>
<keyword evidence="1" id="KW-0472">Membrane</keyword>
<evidence type="ECO:0000313" key="3">
    <source>
        <dbReference type="EMBL" id="CAG5110262.1"/>
    </source>
</evidence>
<dbReference type="Gene3D" id="3.40.50.920">
    <property type="match status" value="1"/>
</dbReference>
<dbReference type="InterPro" id="IPR033248">
    <property type="entry name" value="Transketolase_C"/>
</dbReference>
<evidence type="ECO:0000259" key="2">
    <source>
        <dbReference type="Pfam" id="PF02780"/>
    </source>
</evidence>
<name>A0ABN7T2D5_OIKDI</name>
<sequence length="239" mass="27537">MSLSICYDVTMQSSILVFSFFLGVLMIFSAAFFKGMSSGNEAIPFSCDKEVEFVENMKIKKEEKALVLDKKSVCPNVNISDEKLETDEEENYDFWWDTIKLDLSFEQKMEMNHQMIDSGVFDMDFQKAAVEAPSMTLERKGSDVTILCFEENIHIASKAADVIFERHQLECDLIKFSKMDSQGMELILQSLQKTKHLVVIEDEWSNTGNEVFMAIRDCEGYSFYCERKTGYGRIIKVKE</sequence>
<dbReference type="EMBL" id="OU015567">
    <property type="protein sequence ID" value="CAG5110262.1"/>
    <property type="molecule type" value="Genomic_DNA"/>
</dbReference>
<dbReference type="SUPFAM" id="SSF52922">
    <property type="entry name" value="TK C-terminal domain-like"/>
    <property type="match status" value="1"/>
</dbReference>
<organism evidence="3 4">
    <name type="scientific">Oikopleura dioica</name>
    <name type="common">Tunicate</name>
    <dbReference type="NCBI Taxonomy" id="34765"/>
    <lineage>
        <taxon>Eukaryota</taxon>
        <taxon>Metazoa</taxon>
        <taxon>Chordata</taxon>
        <taxon>Tunicata</taxon>
        <taxon>Appendicularia</taxon>
        <taxon>Copelata</taxon>
        <taxon>Oikopleuridae</taxon>
        <taxon>Oikopleura</taxon>
    </lineage>
</organism>
<reference evidence="3 4" key="1">
    <citation type="submission" date="2021-04" db="EMBL/GenBank/DDBJ databases">
        <authorList>
            <person name="Bliznina A."/>
        </authorList>
    </citation>
    <scope>NUCLEOTIDE SEQUENCE [LARGE SCALE GENOMIC DNA]</scope>
</reference>
<evidence type="ECO:0000313" key="4">
    <source>
        <dbReference type="Proteomes" id="UP001158576"/>
    </source>
</evidence>
<evidence type="ECO:0000256" key="1">
    <source>
        <dbReference type="SAM" id="Phobius"/>
    </source>
</evidence>
<dbReference type="InterPro" id="IPR009014">
    <property type="entry name" value="Transketo_C/PFOR_II"/>
</dbReference>
<proteinExistence type="predicted"/>